<name>A0A4Y7QLQ2_9AGAM</name>
<evidence type="ECO:0000313" key="2">
    <source>
        <dbReference type="Proteomes" id="UP000294933"/>
    </source>
</evidence>
<dbReference type="AlphaFoldDB" id="A0A4Y7QLQ2"/>
<dbReference type="EMBL" id="ML170158">
    <property type="protein sequence ID" value="TDL27830.1"/>
    <property type="molecule type" value="Genomic_DNA"/>
</dbReference>
<organism evidence="1 2">
    <name type="scientific">Rickenella mellea</name>
    <dbReference type="NCBI Taxonomy" id="50990"/>
    <lineage>
        <taxon>Eukaryota</taxon>
        <taxon>Fungi</taxon>
        <taxon>Dikarya</taxon>
        <taxon>Basidiomycota</taxon>
        <taxon>Agaricomycotina</taxon>
        <taxon>Agaricomycetes</taxon>
        <taxon>Hymenochaetales</taxon>
        <taxon>Rickenellaceae</taxon>
        <taxon>Rickenella</taxon>
    </lineage>
</organism>
<dbReference type="Proteomes" id="UP000294933">
    <property type="component" value="Unassembled WGS sequence"/>
</dbReference>
<accession>A0A4Y7QLQ2</accession>
<protein>
    <submittedName>
        <fullName evidence="1">Uncharacterized protein</fullName>
    </submittedName>
</protein>
<dbReference type="VEuPathDB" id="FungiDB:BD410DRAFT_835121"/>
<evidence type="ECO:0000313" key="1">
    <source>
        <dbReference type="EMBL" id="TDL27830.1"/>
    </source>
</evidence>
<keyword evidence="2" id="KW-1185">Reference proteome</keyword>
<sequence length="191" mass="20664">MALHALWYKSPAFSFVKISYFPPSNASRLTVPLPANFNTILYVAEVMSDNRFIPNLTWIDPMGQPHFKDESGQWILFGPRVPIGAIPMPGPTTAQMPFQPAHEGLQTHPAPFVFPPTAWPSDPRPNVSAGLTADAASSQIPIDPALVPLPCNDATDAAHLCGHSPVTKVAGSRHTSTEPIVVMNARLLQLL</sequence>
<gene>
    <name evidence="1" type="ORF">BD410DRAFT_835121</name>
</gene>
<reference evidence="1 2" key="1">
    <citation type="submission" date="2018-06" db="EMBL/GenBank/DDBJ databases">
        <title>A transcriptomic atlas of mushroom development highlights an independent origin of complex multicellularity.</title>
        <authorList>
            <consortium name="DOE Joint Genome Institute"/>
            <person name="Krizsan K."/>
            <person name="Almasi E."/>
            <person name="Merenyi Z."/>
            <person name="Sahu N."/>
            <person name="Viragh M."/>
            <person name="Koszo T."/>
            <person name="Mondo S."/>
            <person name="Kiss B."/>
            <person name="Balint B."/>
            <person name="Kues U."/>
            <person name="Barry K."/>
            <person name="Hegedus J.C."/>
            <person name="Henrissat B."/>
            <person name="Johnson J."/>
            <person name="Lipzen A."/>
            <person name="Ohm R."/>
            <person name="Nagy I."/>
            <person name="Pangilinan J."/>
            <person name="Yan J."/>
            <person name="Xiong Y."/>
            <person name="Grigoriev I.V."/>
            <person name="Hibbett D.S."/>
            <person name="Nagy L.G."/>
        </authorList>
    </citation>
    <scope>NUCLEOTIDE SEQUENCE [LARGE SCALE GENOMIC DNA]</scope>
    <source>
        <strain evidence="1 2">SZMC22713</strain>
    </source>
</reference>
<proteinExistence type="predicted"/>